<accession>A0ABD0P778</accession>
<evidence type="ECO:0000256" key="1">
    <source>
        <dbReference type="SAM" id="MobiDB-lite"/>
    </source>
</evidence>
<feature type="region of interest" description="Disordered" evidence="1">
    <location>
        <begin position="93"/>
        <end position="122"/>
    </location>
</feature>
<evidence type="ECO:0000313" key="2">
    <source>
        <dbReference type="EMBL" id="KAL0169760.1"/>
    </source>
</evidence>
<dbReference type="Proteomes" id="UP001529510">
    <property type="component" value="Unassembled WGS sequence"/>
</dbReference>
<organism evidence="2 3">
    <name type="scientific">Cirrhinus mrigala</name>
    <name type="common">Mrigala</name>
    <dbReference type="NCBI Taxonomy" id="683832"/>
    <lineage>
        <taxon>Eukaryota</taxon>
        <taxon>Metazoa</taxon>
        <taxon>Chordata</taxon>
        <taxon>Craniata</taxon>
        <taxon>Vertebrata</taxon>
        <taxon>Euteleostomi</taxon>
        <taxon>Actinopterygii</taxon>
        <taxon>Neopterygii</taxon>
        <taxon>Teleostei</taxon>
        <taxon>Ostariophysi</taxon>
        <taxon>Cypriniformes</taxon>
        <taxon>Cyprinidae</taxon>
        <taxon>Labeoninae</taxon>
        <taxon>Labeonini</taxon>
        <taxon>Cirrhinus</taxon>
    </lineage>
</organism>
<feature type="non-terminal residue" evidence="2">
    <location>
        <position position="1"/>
    </location>
</feature>
<gene>
    <name evidence="2" type="ORF">M9458_034356</name>
</gene>
<name>A0ABD0P778_CIRMR</name>
<dbReference type="EMBL" id="JAMKFB020000017">
    <property type="protein sequence ID" value="KAL0169760.1"/>
    <property type="molecule type" value="Genomic_DNA"/>
</dbReference>
<dbReference type="AlphaFoldDB" id="A0ABD0P778"/>
<feature type="compositionally biased region" description="Acidic residues" evidence="1">
    <location>
        <begin position="106"/>
        <end position="122"/>
    </location>
</feature>
<keyword evidence="3" id="KW-1185">Reference proteome</keyword>
<feature type="region of interest" description="Disordered" evidence="1">
    <location>
        <begin position="31"/>
        <end position="56"/>
    </location>
</feature>
<sequence>FQQLIDQLELLWAKLNPAPVKEPLLYVNLEEEDGEQASGPAADAGTRSSEEPSWGVPWQCAGIEEDEKDWLMVSSGAALAIGGDYRYIIGPQGSCIDDESRHSDDGLSEDIRDEEEDVIINV</sequence>
<protein>
    <submittedName>
        <fullName evidence="2">Uncharacterized protein</fullName>
    </submittedName>
</protein>
<evidence type="ECO:0000313" key="3">
    <source>
        <dbReference type="Proteomes" id="UP001529510"/>
    </source>
</evidence>
<comment type="caution">
    <text evidence="2">The sequence shown here is derived from an EMBL/GenBank/DDBJ whole genome shotgun (WGS) entry which is preliminary data.</text>
</comment>
<proteinExistence type="predicted"/>
<reference evidence="2 3" key="1">
    <citation type="submission" date="2024-05" db="EMBL/GenBank/DDBJ databases">
        <title>Genome sequencing and assembly of Indian major carp, Cirrhinus mrigala (Hamilton, 1822).</title>
        <authorList>
            <person name="Mohindra V."/>
            <person name="Chowdhury L.M."/>
            <person name="Lal K."/>
            <person name="Jena J.K."/>
        </authorList>
    </citation>
    <scope>NUCLEOTIDE SEQUENCE [LARGE SCALE GENOMIC DNA]</scope>
    <source>
        <strain evidence="2">CM1030</strain>
        <tissue evidence="2">Blood</tissue>
    </source>
</reference>
<feature type="non-terminal residue" evidence="2">
    <location>
        <position position="122"/>
    </location>
</feature>